<proteinExistence type="predicted"/>
<keyword evidence="1" id="KW-0805">Transcription regulation</keyword>
<keyword evidence="3" id="KW-0804">Transcription</keyword>
<evidence type="ECO:0000256" key="3">
    <source>
        <dbReference type="ARBA" id="ARBA00023163"/>
    </source>
</evidence>
<dbReference type="PANTHER" id="PTHR46796:SF15">
    <property type="entry name" value="BLL1074 PROTEIN"/>
    <property type="match status" value="1"/>
</dbReference>
<dbReference type="AlphaFoldDB" id="A0A5N0E9W9"/>
<dbReference type="InterPro" id="IPR050204">
    <property type="entry name" value="AraC_XylS_family_regulators"/>
</dbReference>
<keyword evidence="6" id="KW-1185">Reference proteome</keyword>
<comment type="caution">
    <text evidence="5">The sequence shown here is derived from an EMBL/GenBank/DDBJ whole genome shotgun (WGS) entry which is preliminary data.</text>
</comment>
<dbReference type="Gene3D" id="1.10.10.60">
    <property type="entry name" value="Homeodomain-like"/>
    <property type="match status" value="1"/>
</dbReference>
<sequence length="302" mass="33028">MDVPGEVRRTDGAKPHWSTAFAAPAVQLDRLVSSYGWFREVSARPMVRQELPTPKMILLISLAGPLSLARGITKRDSCRSAAALVGVGREPVVAVHNGYQSVLEVQLSPLSALELFGVSASIVADDVIDLADLWTGTTEFVERLTAATTWQQRIGLLDTTLTARITRGRRPDPALTAAWQHLLDCGGDLDLSVLREQTGWSRRRLAERFRAQVGLPPKTMARLMRFQRAVDLLRSPGHRSLAAIASTCGYCDQPHFNREFRELAGRTPTAFLAEMQADLPGTDMAAAAAAAQTSKTPDRARF</sequence>
<evidence type="ECO:0000313" key="6">
    <source>
        <dbReference type="Proteomes" id="UP000323876"/>
    </source>
</evidence>
<dbReference type="PANTHER" id="PTHR46796">
    <property type="entry name" value="HTH-TYPE TRANSCRIPTIONAL ACTIVATOR RHAS-RELATED"/>
    <property type="match status" value="1"/>
</dbReference>
<feature type="domain" description="HTH araC/xylS-type" evidence="4">
    <location>
        <begin position="172"/>
        <end position="274"/>
    </location>
</feature>
<dbReference type="RefSeq" id="WP_150404793.1">
    <property type="nucleotide sequence ID" value="NZ_VXLC01000014.1"/>
</dbReference>
<gene>
    <name evidence="5" type="ORF">F3087_26920</name>
</gene>
<name>A0A5N0E9W9_9NOCA</name>
<reference evidence="5 6" key="1">
    <citation type="submission" date="2019-09" db="EMBL/GenBank/DDBJ databases">
        <authorList>
            <person name="Wang X."/>
        </authorList>
    </citation>
    <scope>NUCLEOTIDE SEQUENCE [LARGE SCALE GENOMIC DNA]</scope>
    <source>
        <strain evidence="5 6">CICC 11023</strain>
    </source>
</reference>
<dbReference type="SMART" id="SM00342">
    <property type="entry name" value="HTH_ARAC"/>
    <property type="match status" value="1"/>
</dbReference>
<dbReference type="InterPro" id="IPR018060">
    <property type="entry name" value="HTH_AraC"/>
</dbReference>
<keyword evidence="2" id="KW-0238">DNA-binding</keyword>
<evidence type="ECO:0000259" key="4">
    <source>
        <dbReference type="PROSITE" id="PS01124"/>
    </source>
</evidence>
<dbReference type="EMBL" id="VXLC01000014">
    <property type="protein sequence ID" value="KAA8886222.1"/>
    <property type="molecule type" value="Genomic_DNA"/>
</dbReference>
<dbReference type="Proteomes" id="UP000323876">
    <property type="component" value="Unassembled WGS sequence"/>
</dbReference>
<evidence type="ECO:0000313" key="5">
    <source>
        <dbReference type="EMBL" id="KAA8886222.1"/>
    </source>
</evidence>
<protein>
    <submittedName>
        <fullName evidence="5">AraC family transcriptional regulator</fullName>
    </submittedName>
</protein>
<organism evidence="5 6">
    <name type="scientific">Nocardia colli</name>
    <dbReference type="NCBI Taxonomy" id="2545717"/>
    <lineage>
        <taxon>Bacteria</taxon>
        <taxon>Bacillati</taxon>
        <taxon>Actinomycetota</taxon>
        <taxon>Actinomycetes</taxon>
        <taxon>Mycobacteriales</taxon>
        <taxon>Nocardiaceae</taxon>
        <taxon>Nocardia</taxon>
    </lineage>
</organism>
<dbReference type="PROSITE" id="PS01124">
    <property type="entry name" value="HTH_ARAC_FAMILY_2"/>
    <property type="match status" value="1"/>
</dbReference>
<dbReference type="OrthoDB" id="2559672at2"/>
<dbReference type="SUPFAM" id="SSF46689">
    <property type="entry name" value="Homeodomain-like"/>
    <property type="match status" value="1"/>
</dbReference>
<dbReference type="Pfam" id="PF12833">
    <property type="entry name" value="HTH_18"/>
    <property type="match status" value="1"/>
</dbReference>
<evidence type="ECO:0000256" key="2">
    <source>
        <dbReference type="ARBA" id="ARBA00023125"/>
    </source>
</evidence>
<dbReference type="InterPro" id="IPR009057">
    <property type="entry name" value="Homeodomain-like_sf"/>
</dbReference>
<evidence type="ECO:0000256" key="1">
    <source>
        <dbReference type="ARBA" id="ARBA00023015"/>
    </source>
</evidence>
<dbReference type="GO" id="GO:0003700">
    <property type="term" value="F:DNA-binding transcription factor activity"/>
    <property type="evidence" value="ECO:0007669"/>
    <property type="project" value="InterPro"/>
</dbReference>
<dbReference type="GO" id="GO:0043565">
    <property type="term" value="F:sequence-specific DNA binding"/>
    <property type="evidence" value="ECO:0007669"/>
    <property type="project" value="InterPro"/>
</dbReference>
<accession>A0A5N0E9W9</accession>